<comment type="caution">
    <text evidence="1">The sequence shown here is derived from an EMBL/GenBank/DDBJ whole genome shotgun (WGS) entry which is preliminary data.</text>
</comment>
<organism evidence="1 2">
    <name type="scientific">Salix suchowensis</name>
    <dbReference type="NCBI Taxonomy" id="1278906"/>
    <lineage>
        <taxon>Eukaryota</taxon>
        <taxon>Viridiplantae</taxon>
        <taxon>Streptophyta</taxon>
        <taxon>Embryophyta</taxon>
        <taxon>Tracheophyta</taxon>
        <taxon>Spermatophyta</taxon>
        <taxon>Magnoliopsida</taxon>
        <taxon>eudicotyledons</taxon>
        <taxon>Gunneridae</taxon>
        <taxon>Pentapetalae</taxon>
        <taxon>rosids</taxon>
        <taxon>fabids</taxon>
        <taxon>Malpighiales</taxon>
        <taxon>Salicaceae</taxon>
        <taxon>Saliceae</taxon>
        <taxon>Salix</taxon>
    </lineage>
</organism>
<gene>
    <name evidence="1" type="ORF">OIU77_001104</name>
</gene>
<proteinExistence type="predicted"/>
<dbReference type="Proteomes" id="UP001141253">
    <property type="component" value="Unassembled WGS sequence"/>
</dbReference>
<sequence length="130" mass="14644">MSQTAGLLWPILNWKDFIDWASSHFNKKHDGEHLIGRLLISNVVYHIWFERNNRTFNRLFKPASSLVAEITKLIRLHLSTLKLKAPLSQGIRLRWGLDQPNIPPLPEPVVAASPSLIQPNAAADPVSSPP</sequence>
<evidence type="ECO:0000313" key="2">
    <source>
        <dbReference type="Proteomes" id="UP001141253"/>
    </source>
</evidence>
<reference evidence="1" key="1">
    <citation type="submission" date="2022-10" db="EMBL/GenBank/DDBJ databases">
        <authorList>
            <person name="Hyden B.L."/>
            <person name="Feng K."/>
            <person name="Yates T."/>
            <person name="Jawdy S."/>
            <person name="Smart L.B."/>
            <person name="Muchero W."/>
        </authorList>
    </citation>
    <scope>NUCLEOTIDE SEQUENCE</scope>
    <source>
        <tissue evidence="1">Shoot tip</tissue>
    </source>
</reference>
<name>A0ABQ8ZGP0_9ROSI</name>
<protein>
    <submittedName>
        <fullName evidence="1">Uncharacterized protein</fullName>
    </submittedName>
</protein>
<keyword evidence="2" id="KW-1185">Reference proteome</keyword>
<dbReference type="EMBL" id="JAPFFI010001000">
    <property type="protein sequence ID" value="KAJ6287965.1"/>
    <property type="molecule type" value="Genomic_DNA"/>
</dbReference>
<accession>A0ABQ8ZGP0</accession>
<reference evidence="1" key="2">
    <citation type="journal article" date="2023" name="Int. J. Mol. Sci.">
        <title>De Novo Assembly and Annotation of 11 Diverse Shrub Willow (Salix) Genomes Reveals Novel Gene Organization in Sex-Linked Regions.</title>
        <authorList>
            <person name="Hyden B."/>
            <person name="Feng K."/>
            <person name="Yates T.B."/>
            <person name="Jawdy S."/>
            <person name="Cereghino C."/>
            <person name="Smart L.B."/>
            <person name="Muchero W."/>
        </authorList>
    </citation>
    <scope>NUCLEOTIDE SEQUENCE</scope>
    <source>
        <tissue evidence="1">Shoot tip</tissue>
    </source>
</reference>
<evidence type="ECO:0000313" key="1">
    <source>
        <dbReference type="EMBL" id="KAJ6287965.1"/>
    </source>
</evidence>